<dbReference type="AlphaFoldDB" id="A0A5N6U351"/>
<gene>
    <name evidence="1" type="ORF">BDV25DRAFT_137305</name>
</gene>
<reference evidence="1 2" key="1">
    <citation type="submission" date="2019-04" db="EMBL/GenBank/DDBJ databases">
        <title>Friends and foes A comparative genomics study of 23 Aspergillus species from section Flavi.</title>
        <authorList>
            <consortium name="DOE Joint Genome Institute"/>
            <person name="Kjaerbolling I."/>
            <person name="Vesth T."/>
            <person name="Frisvad J.C."/>
            <person name="Nybo J.L."/>
            <person name="Theobald S."/>
            <person name="Kildgaard S."/>
            <person name="Isbrandt T."/>
            <person name="Kuo A."/>
            <person name="Sato A."/>
            <person name="Lyhne E.K."/>
            <person name="Kogle M.E."/>
            <person name="Wiebenga A."/>
            <person name="Kun R.S."/>
            <person name="Lubbers R.J."/>
            <person name="Makela M.R."/>
            <person name="Barry K."/>
            <person name="Chovatia M."/>
            <person name="Clum A."/>
            <person name="Daum C."/>
            <person name="Haridas S."/>
            <person name="He G."/>
            <person name="LaButti K."/>
            <person name="Lipzen A."/>
            <person name="Mondo S."/>
            <person name="Riley R."/>
            <person name="Salamov A."/>
            <person name="Simmons B.A."/>
            <person name="Magnuson J.K."/>
            <person name="Henrissat B."/>
            <person name="Mortensen U.H."/>
            <person name="Larsen T.O."/>
            <person name="Devries R.P."/>
            <person name="Grigoriev I.V."/>
            <person name="Machida M."/>
            <person name="Baker S.E."/>
            <person name="Andersen M.R."/>
        </authorList>
    </citation>
    <scope>NUCLEOTIDE SEQUENCE [LARGE SCALE GENOMIC DNA]</scope>
    <source>
        <strain evidence="1 2">IBT 18842</strain>
    </source>
</reference>
<dbReference type="Proteomes" id="UP000325780">
    <property type="component" value="Unassembled WGS sequence"/>
</dbReference>
<sequence>MFHLNGQTTWCPHFARIIVGVDPCLAGHATKVVSPPNSTIHTSHLLFEPNGPDRSLPTMHINTLASLITAVFAVGAAAKSSASCAAGLESVQSHTNDVHSLLWHVDNFNGGVNDAYTIANRMYSIHKGIKTSRDTFGTMQYLTREEEDASKPVLMDFVHGQVEAVRRSRSKAGIFRTVPQGPALARYLSDAAKQETRAWVGVLRTRVTDEYYEDFKSVLAELEMEHDAFVEEVSGGV</sequence>
<dbReference type="EMBL" id="ML742044">
    <property type="protein sequence ID" value="KAE8153063.1"/>
    <property type="molecule type" value="Genomic_DNA"/>
</dbReference>
<organism evidence="1 2">
    <name type="scientific">Aspergillus avenaceus</name>
    <dbReference type="NCBI Taxonomy" id="36643"/>
    <lineage>
        <taxon>Eukaryota</taxon>
        <taxon>Fungi</taxon>
        <taxon>Dikarya</taxon>
        <taxon>Ascomycota</taxon>
        <taxon>Pezizomycotina</taxon>
        <taxon>Eurotiomycetes</taxon>
        <taxon>Eurotiomycetidae</taxon>
        <taxon>Eurotiales</taxon>
        <taxon>Aspergillaceae</taxon>
        <taxon>Aspergillus</taxon>
        <taxon>Aspergillus subgen. Circumdati</taxon>
    </lineage>
</organism>
<keyword evidence="2" id="KW-1185">Reference proteome</keyword>
<proteinExistence type="predicted"/>
<evidence type="ECO:0000313" key="1">
    <source>
        <dbReference type="EMBL" id="KAE8153063.1"/>
    </source>
</evidence>
<name>A0A5N6U351_ASPAV</name>
<protein>
    <submittedName>
        <fullName evidence="1">Uncharacterized protein</fullName>
    </submittedName>
</protein>
<evidence type="ECO:0000313" key="2">
    <source>
        <dbReference type="Proteomes" id="UP000325780"/>
    </source>
</evidence>
<accession>A0A5N6U351</accession>